<dbReference type="Gene3D" id="3.30.470.10">
    <property type="match status" value="1"/>
</dbReference>
<gene>
    <name evidence="1" type="ORF">ACIO7M_18310</name>
</gene>
<proteinExistence type="predicted"/>
<dbReference type="Proteomes" id="UP001617351">
    <property type="component" value="Unassembled WGS sequence"/>
</dbReference>
<dbReference type="InterPro" id="IPR043132">
    <property type="entry name" value="BCAT-like_C"/>
</dbReference>
<dbReference type="InterPro" id="IPR036038">
    <property type="entry name" value="Aminotransferase-like"/>
</dbReference>
<protein>
    <submittedName>
        <fullName evidence="1">Aminotransferase class IV family protein</fullName>
    </submittedName>
</protein>
<dbReference type="EMBL" id="JBIUYY010000007">
    <property type="protein sequence ID" value="MFJ2823045.1"/>
    <property type="molecule type" value="Genomic_DNA"/>
</dbReference>
<keyword evidence="1" id="KW-0032">Aminotransferase</keyword>
<accession>A0ABW8EM73</accession>
<dbReference type="Pfam" id="PF01063">
    <property type="entry name" value="Aminotran_4"/>
    <property type="match status" value="1"/>
</dbReference>
<dbReference type="GO" id="GO:0008483">
    <property type="term" value="F:transaminase activity"/>
    <property type="evidence" value="ECO:0007669"/>
    <property type="project" value="UniProtKB-KW"/>
</dbReference>
<dbReference type="InterPro" id="IPR001544">
    <property type="entry name" value="Aminotrans_IV"/>
</dbReference>
<comment type="caution">
    <text evidence="1">The sequence shown here is derived from an EMBL/GenBank/DDBJ whole genome shotgun (WGS) entry which is preliminary data.</text>
</comment>
<organism evidence="1 2">
    <name type="scientific">Streptomyces toxytricini</name>
    <name type="common">Actinomyces toxytricini</name>
    <dbReference type="NCBI Taxonomy" id="67369"/>
    <lineage>
        <taxon>Bacteria</taxon>
        <taxon>Bacillati</taxon>
        <taxon>Actinomycetota</taxon>
        <taxon>Actinomycetes</taxon>
        <taxon>Kitasatosporales</taxon>
        <taxon>Streptomycetaceae</taxon>
        <taxon>Streptomyces</taxon>
    </lineage>
</organism>
<name>A0ABW8EM73_STRT5</name>
<reference evidence="1 2" key="1">
    <citation type="submission" date="2024-10" db="EMBL/GenBank/DDBJ databases">
        <title>The Natural Products Discovery Center: Release of the First 8490 Sequenced Strains for Exploring Actinobacteria Biosynthetic Diversity.</title>
        <authorList>
            <person name="Kalkreuter E."/>
            <person name="Kautsar S.A."/>
            <person name="Yang D."/>
            <person name="Bader C.D."/>
            <person name="Teijaro C.N."/>
            <person name="Fluegel L."/>
            <person name="Davis C.M."/>
            <person name="Simpson J.R."/>
            <person name="Lauterbach L."/>
            <person name="Steele A.D."/>
            <person name="Gui C."/>
            <person name="Meng S."/>
            <person name="Li G."/>
            <person name="Viehrig K."/>
            <person name="Ye F."/>
            <person name="Su P."/>
            <person name="Kiefer A.F."/>
            <person name="Nichols A."/>
            <person name="Cepeda A.J."/>
            <person name="Yan W."/>
            <person name="Fan B."/>
            <person name="Jiang Y."/>
            <person name="Adhikari A."/>
            <person name="Zheng C.-J."/>
            <person name="Schuster L."/>
            <person name="Cowan T.M."/>
            <person name="Smanski M.J."/>
            <person name="Chevrette M.G."/>
            <person name="De Carvalho L.P.S."/>
            <person name="Shen B."/>
        </authorList>
    </citation>
    <scope>NUCLEOTIDE SEQUENCE [LARGE SCALE GENOMIC DNA]</scope>
    <source>
        <strain evidence="1 2">NPDC087220</strain>
    </source>
</reference>
<dbReference type="RefSeq" id="WP_402382151.1">
    <property type="nucleotide sequence ID" value="NZ_JBIUYY010000007.1"/>
</dbReference>
<keyword evidence="1" id="KW-0808">Transferase</keyword>
<keyword evidence="2" id="KW-1185">Reference proteome</keyword>
<evidence type="ECO:0000313" key="1">
    <source>
        <dbReference type="EMBL" id="MFJ2823045.1"/>
    </source>
</evidence>
<dbReference type="Gene3D" id="3.20.10.10">
    <property type="entry name" value="D-amino Acid Aminotransferase, subunit A, domain 2"/>
    <property type="match status" value="1"/>
</dbReference>
<dbReference type="NCBIfam" id="NF006734">
    <property type="entry name" value="PRK09266.1"/>
    <property type="match status" value="1"/>
</dbReference>
<dbReference type="InterPro" id="IPR043131">
    <property type="entry name" value="BCAT-like_N"/>
</dbReference>
<dbReference type="SUPFAM" id="SSF56752">
    <property type="entry name" value="D-aminoacid aminotransferase-like PLP-dependent enzymes"/>
    <property type="match status" value="1"/>
</dbReference>
<evidence type="ECO:0000313" key="2">
    <source>
        <dbReference type="Proteomes" id="UP001617351"/>
    </source>
</evidence>
<sequence length="257" mass="27434">MAELNGEPVRVGELQALALVNYGHFTTMRVEDGRVRGLGLHLERLREDCRVLFGVGLDTGRVRELARRVVPGSGAVTVRVTVFDPRLDLGRPLAAGDPHVLVTSRPAGGAVPPPLRVRSVAYVRDLPRVKGVGLFGGLYQRRQAQAAGFDDALFTDRGQAVTEGATWNVGFFDGSRVVWPDGECLDGVTMRLLKQVHPYGSATVRLGDVAGMEAAFATNAAVGVRAVSLVDGVGLDPAHHVVGELRRAYEGIPGDVL</sequence>